<sequence>MAVKPVPDYWFDRYVPELTPKGRPIDRADPVGSIQDIFMYTALGDTVSLFPVHGSRYYSRPDIVYLPVTDMGALEYGLVWRSEAENDLIRAFARVVRDLGPLPD</sequence>
<dbReference type="RefSeq" id="WP_239095527.1">
    <property type="nucleotide sequence ID" value="NZ_BAAAKY010000007.1"/>
</dbReference>
<proteinExistence type="predicted"/>
<gene>
    <name evidence="1" type="ORF">Psi02_78700</name>
</gene>
<accession>A0A8J3UVC7</accession>
<keyword evidence="2" id="KW-1185">Reference proteome</keyword>
<dbReference type="EMBL" id="BOOQ01000072">
    <property type="protein sequence ID" value="GII51446.1"/>
    <property type="molecule type" value="Genomic_DNA"/>
</dbReference>
<dbReference type="Proteomes" id="UP000644610">
    <property type="component" value="Unassembled WGS sequence"/>
</dbReference>
<comment type="caution">
    <text evidence="1">The sequence shown here is derived from an EMBL/GenBank/DDBJ whole genome shotgun (WGS) entry which is preliminary data.</text>
</comment>
<name>A0A8J3UVC7_9ACTN</name>
<dbReference type="AlphaFoldDB" id="A0A8J3UVC7"/>
<evidence type="ECO:0000313" key="1">
    <source>
        <dbReference type="EMBL" id="GII51446.1"/>
    </source>
</evidence>
<protein>
    <recommendedName>
        <fullName evidence="3">LysR substrate-binding domain-containing protein</fullName>
    </recommendedName>
</protein>
<evidence type="ECO:0000313" key="2">
    <source>
        <dbReference type="Proteomes" id="UP000644610"/>
    </source>
</evidence>
<organism evidence="1 2">
    <name type="scientific">Planotetraspora silvatica</name>
    <dbReference type="NCBI Taxonomy" id="234614"/>
    <lineage>
        <taxon>Bacteria</taxon>
        <taxon>Bacillati</taxon>
        <taxon>Actinomycetota</taxon>
        <taxon>Actinomycetes</taxon>
        <taxon>Streptosporangiales</taxon>
        <taxon>Streptosporangiaceae</taxon>
        <taxon>Planotetraspora</taxon>
    </lineage>
</organism>
<reference evidence="1" key="1">
    <citation type="submission" date="2021-01" db="EMBL/GenBank/DDBJ databases">
        <title>Whole genome shotgun sequence of Planotetraspora silvatica NBRC 100141.</title>
        <authorList>
            <person name="Komaki H."/>
            <person name="Tamura T."/>
        </authorList>
    </citation>
    <scope>NUCLEOTIDE SEQUENCE</scope>
    <source>
        <strain evidence="1">NBRC 100141</strain>
    </source>
</reference>
<evidence type="ECO:0008006" key="3">
    <source>
        <dbReference type="Google" id="ProtNLM"/>
    </source>
</evidence>